<evidence type="ECO:0000313" key="1">
    <source>
        <dbReference type="EMBL" id="MFC2994852.1"/>
    </source>
</evidence>
<dbReference type="AlphaFoldDB" id="A0A371YQE5"/>
<dbReference type="Proteomes" id="UP001595455">
    <property type="component" value="Unassembled WGS sequence"/>
</dbReference>
<dbReference type="Pfam" id="PF05954">
    <property type="entry name" value="Phage_GPD"/>
    <property type="match status" value="1"/>
</dbReference>
<name>A0A371YQE5_9GAMM</name>
<reference evidence="2 3" key="2">
    <citation type="submission" date="2018-08" db="EMBL/GenBank/DDBJ databases">
        <title>The draft genome of Acinetobacter sichuanensis strain WCHAc060041.</title>
        <authorList>
            <person name="Qin J."/>
            <person name="Feng Y."/>
            <person name="Zong Z."/>
        </authorList>
    </citation>
    <scope>NUCLEOTIDE SEQUENCE [LARGE SCALE GENOMIC DNA]</scope>
    <source>
        <strain evidence="2 3">WCHAc060041</strain>
    </source>
</reference>
<dbReference type="EMBL" id="JBHRSF010000010">
    <property type="protein sequence ID" value="MFC2994852.1"/>
    <property type="molecule type" value="Genomic_DNA"/>
</dbReference>
<proteinExistence type="predicted"/>
<dbReference type="SUPFAM" id="SSF69279">
    <property type="entry name" value="Phage tail proteins"/>
    <property type="match status" value="1"/>
</dbReference>
<dbReference type="OrthoDB" id="4070623at2"/>
<organism evidence="2 3">
    <name type="scientific">Acinetobacter sichuanensis</name>
    <dbReference type="NCBI Taxonomy" id="2136183"/>
    <lineage>
        <taxon>Bacteria</taxon>
        <taxon>Pseudomonadati</taxon>
        <taxon>Pseudomonadota</taxon>
        <taxon>Gammaproteobacteria</taxon>
        <taxon>Moraxellales</taxon>
        <taxon>Moraxellaceae</taxon>
        <taxon>Acinetobacter</taxon>
    </lineage>
</organism>
<dbReference type="EMBL" id="PYIX02000013">
    <property type="protein sequence ID" value="RFC83699.1"/>
    <property type="molecule type" value="Genomic_DNA"/>
</dbReference>
<dbReference type="RefSeq" id="WP_107008175.1">
    <property type="nucleotide sequence ID" value="NZ_JBHRSF010000010.1"/>
</dbReference>
<evidence type="ECO:0000313" key="4">
    <source>
        <dbReference type="Proteomes" id="UP001595455"/>
    </source>
</evidence>
<gene>
    <name evidence="1" type="ORF">ACFODO_06125</name>
    <name evidence="2" type="ORF">C9E89_009535</name>
</gene>
<evidence type="ECO:0000313" key="3">
    <source>
        <dbReference type="Proteomes" id="UP000240957"/>
    </source>
</evidence>
<comment type="caution">
    <text evidence="2">The sequence shown here is derived from an EMBL/GenBank/DDBJ whole genome shotgun (WGS) entry which is preliminary data.</text>
</comment>
<evidence type="ECO:0000313" key="2">
    <source>
        <dbReference type="EMBL" id="RFC83699.1"/>
    </source>
</evidence>
<accession>A0A371YQE5</accession>
<protein>
    <submittedName>
        <fullName evidence="1">Contractile injection system protein, VgrG/Pvc8 family</fullName>
    </submittedName>
    <submittedName>
        <fullName evidence="2">DNA primase</fullName>
    </submittedName>
</protein>
<reference evidence="4" key="3">
    <citation type="journal article" date="2019" name="Int. J. Syst. Evol. Microbiol.">
        <title>The Global Catalogue of Microorganisms (GCM) 10K type strain sequencing project: providing services to taxonomists for standard genome sequencing and annotation.</title>
        <authorList>
            <consortium name="The Broad Institute Genomics Platform"/>
            <consortium name="The Broad Institute Genome Sequencing Center for Infectious Disease"/>
            <person name="Wu L."/>
            <person name="Ma J."/>
        </authorList>
    </citation>
    <scope>NUCLEOTIDE SEQUENCE [LARGE SCALE GENOMIC DNA]</scope>
    <source>
        <strain evidence="4">KCTC 62575</strain>
    </source>
</reference>
<keyword evidence="4" id="KW-1185">Reference proteome</keyword>
<reference evidence="1" key="1">
    <citation type="journal article" date="2014" name="Int. J. Syst. Evol. Microbiol.">
        <title>Complete genome of a new Firmicutes species belonging to the dominant human colonic microbiota ('Ruminococcus bicirculans') reveals two chromosomes and a selective capacity to utilize plant glucans.</title>
        <authorList>
            <consortium name="NISC Comparative Sequencing Program"/>
            <person name="Wegmann U."/>
            <person name="Louis P."/>
            <person name="Goesmann A."/>
            <person name="Henrissat B."/>
            <person name="Duncan S.H."/>
            <person name="Flint H.J."/>
        </authorList>
    </citation>
    <scope>NUCLEOTIDE SEQUENCE</scope>
    <source>
        <strain evidence="1">KCTC 62575</strain>
    </source>
</reference>
<reference evidence="1" key="4">
    <citation type="submission" date="2024-09" db="EMBL/GenBank/DDBJ databases">
        <authorList>
            <person name="Sun Q."/>
            <person name="Mori K."/>
        </authorList>
    </citation>
    <scope>NUCLEOTIDE SEQUENCE</scope>
    <source>
        <strain evidence="1">KCTC 62575</strain>
    </source>
</reference>
<sequence>MNFIETAKGVKNGVADALDSYPKPIYRLVVNGTDIGTPLQNRLLSMTITDNRGLEADSIEIELSDYDGLLEIPPKEAEIEAWIGWSNTGLVYKGKYLVKERNYSGAPDTLTIQATSADLKTSLKQKKERSFSDVTLQAIIETIALAHNLDVMVHEDLAQHKVVHLVQNESDANLLTRLADEHDALTTVKNGTLLFMPMGKGQTISGQEFEPYYITRNKGDGHYWSDVTGGDDISAVQAFYYDATLAKKLEVKYGDASNQNIKTLRHVYQDKQSATLAAKAELNKLKRSAFSFSYSLAYGEPDLVPEMTFLFWGLKAEIDEIHWLGTKVVHKLHADSGYTTDLELEVFTPDSDDVSELFEDQFEVEKDKKWTGVVVYYQNGSKAEKLTKGDQSNPKHFTYLYKTKDGAQARLDREYALLDVETGKFTAHNELEIKPYTGLKTFYTNKGSTKRQILTIGDQSNVKILDRVYKTKLAAQKALDREYPRLNAKKDMLQQVKADN</sequence>
<dbReference type="Proteomes" id="UP000240957">
    <property type="component" value="Unassembled WGS sequence"/>
</dbReference>